<dbReference type="InterPro" id="IPR001789">
    <property type="entry name" value="Sig_transdc_resp-reg_receiver"/>
</dbReference>
<dbReference type="Proteomes" id="UP000008871">
    <property type="component" value="Chromosome"/>
</dbReference>
<organism evidence="9 10">
    <name type="scientific">Alcanivorax borkumensis (strain ATCC 700651 / DSM 11573 / NCIMB 13689 / SK2)</name>
    <dbReference type="NCBI Taxonomy" id="393595"/>
    <lineage>
        <taxon>Bacteria</taxon>
        <taxon>Pseudomonadati</taxon>
        <taxon>Pseudomonadota</taxon>
        <taxon>Gammaproteobacteria</taxon>
        <taxon>Oceanospirillales</taxon>
        <taxon>Alcanivoracaceae</taxon>
        <taxon>Alcanivorax</taxon>
    </lineage>
</organism>
<evidence type="ECO:0000256" key="2">
    <source>
        <dbReference type="ARBA" id="ARBA00023012"/>
    </source>
</evidence>
<keyword evidence="5" id="KW-0804">Transcription</keyword>
<evidence type="ECO:0000313" key="9">
    <source>
        <dbReference type="EMBL" id="CAL16191.1"/>
    </source>
</evidence>
<evidence type="ECO:0000259" key="8">
    <source>
        <dbReference type="PROSITE" id="PS50110"/>
    </source>
</evidence>
<keyword evidence="2" id="KW-0902">Two-component regulatory system</keyword>
<gene>
    <name evidence="9" type="ordered locus">ABO_0743</name>
</gene>
<keyword evidence="4 9" id="KW-0238">DNA-binding</keyword>
<dbReference type="OrthoDB" id="9802426at2"/>
<evidence type="ECO:0000256" key="5">
    <source>
        <dbReference type="ARBA" id="ARBA00023163"/>
    </source>
</evidence>
<dbReference type="KEGG" id="abo:ABO_0743"/>
<dbReference type="SUPFAM" id="SSF46689">
    <property type="entry name" value="Homeodomain-like"/>
    <property type="match status" value="1"/>
</dbReference>
<dbReference type="InterPro" id="IPR002197">
    <property type="entry name" value="HTH_Fis"/>
</dbReference>
<feature type="region of interest" description="Disordered" evidence="7">
    <location>
        <begin position="174"/>
        <end position="217"/>
    </location>
</feature>
<dbReference type="GO" id="GO:0006355">
    <property type="term" value="P:regulation of DNA-templated transcription"/>
    <property type="evidence" value="ECO:0007669"/>
    <property type="project" value="TreeGrafter"/>
</dbReference>
<dbReference type="GO" id="GO:0000156">
    <property type="term" value="F:phosphorelay response regulator activity"/>
    <property type="evidence" value="ECO:0007669"/>
    <property type="project" value="TreeGrafter"/>
</dbReference>
<dbReference type="InterPro" id="IPR011006">
    <property type="entry name" value="CheY-like_superfamily"/>
</dbReference>
<feature type="compositionally biased region" description="Polar residues" evidence="7">
    <location>
        <begin position="204"/>
        <end position="217"/>
    </location>
</feature>
<evidence type="ECO:0000313" key="10">
    <source>
        <dbReference type="Proteomes" id="UP000008871"/>
    </source>
</evidence>
<dbReference type="Gene3D" id="1.10.10.60">
    <property type="entry name" value="Homeodomain-like"/>
    <property type="match status" value="1"/>
</dbReference>
<dbReference type="AlphaFoldDB" id="Q0VRK7"/>
<evidence type="ECO:0000256" key="7">
    <source>
        <dbReference type="SAM" id="MobiDB-lite"/>
    </source>
</evidence>
<evidence type="ECO:0000256" key="3">
    <source>
        <dbReference type="ARBA" id="ARBA00023015"/>
    </source>
</evidence>
<dbReference type="Pfam" id="PF02954">
    <property type="entry name" value="HTH_8"/>
    <property type="match status" value="1"/>
</dbReference>
<sequence length="217" mass="23808">MSNAISIRHLMLVEDDDLLAEQTARALGRHGIQVHVAHSREQALLVIAELNAQGTPPDGAILDQNLGNDNGLDLIEPIRQQFPRCRVILLTGYGSIAAAVAATHRGAHNYLTKPASANDILQSLNADPASQTLPLPDSPPSLQRLEWEHIQRTLDAHNGNISRAAEALGIHRRTLQRRLKKRPSASDYLRDSQREAPQEKQTEQHVSPTANKPTPQG</sequence>
<dbReference type="PANTHER" id="PTHR48111:SF1">
    <property type="entry name" value="TWO-COMPONENT RESPONSE REGULATOR ORR33"/>
    <property type="match status" value="1"/>
</dbReference>
<keyword evidence="10" id="KW-1185">Reference proteome</keyword>
<dbReference type="PANTHER" id="PTHR48111">
    <property type="entry name" value="REGULATOR OF RPOS"/>
    <property type="match status" value="1"/>
</dbReference>
<keyword evidence="3" id="KW-0805">Transcription regulation</keyword>
<keyword evidence="1 6" id="KW-0597">Phosphoprotein</keyword>
<protein>
    <submittedName>
        <fullName evidence="9">DNA-binding response regulator</fullName>
    </submittedName>
</protein>
<evidence type="ECO:0000256" key="6">
    <source>
        <dbReference type="PROSITE-ProRule" id="PRU00169"/>
    </source>
</evidence>
<dbReference type="EMBL" id="AM286690">
    <property type="protein sequence ID" value="CAL16191.1"/>
    <property type="molecule type" value="Genomic_DNA"/>
</dbReference>
<evidence type="ECO:0000256" key="4">
    <source>
        <dbReference type="ARBA" id="ARBA00023125"/>
    </source>
</evidence>
<dbReference type="InterPro" id="IPR039420">
    <property type="entry name" value="WalR-like"/>
</dbReference>
<dbReference type="CDD" id="cd17563">
    <property type="entry name" value="REC_RegA-like"/>
    <property type="match status" value="1"/>
</dbReference>
<feature type="domain" description="Response regulatory" evidence="8">
    <location>
        <begin position="9"/>
        <end position="128"/>
    </location>
</feature>
<dbReference type="Pfam" id="PF00072">
    <property type="entry name" value="Response_reg"/>
    <property type="match status" value="1"/>
</dbReference>
<accession>Q0VRK7</accession>
<feature type="modified residue" description="4-aspartylphosphate" evidence="6">
    <location>
        <position position="63"/>
    </location>
</feature>
<feature type="compositionally biased region" description="Basic residues" evidence="7">
    <location>
        <begin position="174"/>
        <end position="183"/>
    </location>
</feature>
<dbReference type="SMART" id="SM00448">
    <property type="entry name" value="REC"/>
    <property type="match status" value="1"/>
</dbReference>
<dbReference type="GO" id="GO:0005829">
    <property type="term" value="C:cytosol"/>
    <property type="evidence" value="ECO:0007669"/>
    <property type="project" value="TreeGrafter"/>
</dbReference>
<proteinExistence type="predicted"/>
<dbReference type="GO" id="GO:0000976">
    <property type="term" value="F:transcription cis-regulatory region binding"/>
    <property type="evidence" value="ECO:0007669"/>
    <property type="project" value="TreeGrafter"/>
</dbReference>
<dbReference type="PROSITE" id="PS50110">
    <property type="entry name" value="RESPONSE_REGULATORY"/>
    <property type="match status" value="1"/>
</dbReference>
<feature type="compositionally biased region" description="Basic and acidic residues" evidence="7">
    <location>
        <begin position="188"/>
        <end position="203"/>
    </location>
</feature>
<reference evidence="9 10" key="1">
    <citation type="journal article" date="2006" name="Nat. Biotechnol.">
        <title>Genome sequence of the ubiquitous hydrocarbon-degrading marine bacterium Alcanivorax borkumensis.</title>
        <authorList>
            <person name="Schneiker S."/>
            <person name="Martins dos Santos V.A.P."/>
            <person name="Bartels D."/>
            <person name="Bekel T."/>
            <person name="Brecht M."/>
            <person name="Buhrmester J."/>
            <person name="Chernikova T.N."/>
            <person name="Denaro R."/>
            <person name="Ferrer M."/>
            <person name="Gertler C."/>
            <person name="Goesmann A."/>
            <person name="Golyshina O.V."/>
            <person name="Kaminski F."/>
            <person name="Khachane A.N."/>
            <person name="Lang S."/>
            <person name="Linke B."/>
            <person name="McHardy A.C."/>
            <person name="Meyer F."/>
            <person name="Nechitaylo T."/>
            <person name="Puehler A."/>
            <person name="Regenhardt D."/>
            <person name="Rupp O."/>
            <person name="Sabirova J.S."/>
            <person name="Selbitschka W."/>
            <person name="Yakimov M.M."/>
            <person name="Timmis K.N."/>
            <person name="Vorhoelter F.-J."/>
            <person name="Weidner S."/>
            <person name="Kaiser O."/>
            <person name="Golyshin P.N."/>
        </authorList>
    </citation>
    <scope>NUCLEOTIDE SEQUENCE [LARGE SCALE GENOMIC DNA]</scope>
    <source>
        <strain evidence="10">ATCC 700651 / DSM 11573 / NCIMB 13689 / SK2</strain>
    </source>
</reference>
<dbReference type="GO" id="GO:0032993">
    <property type="term" value="C:protein-DNA complex"/>
    <property type="evidence" value="ECO:0007669"/>
    <property type="project" value="TreeGrafter"/>
</dbReference>
<name>Q0VRK7_ALCBS</name>
<dbReference type="Gene3D" id="3.40.50.2300">
    <property type="match status" value="1"/>
</dbReference>
<dbReference type="RefSeq" id="WP_011588027.1">
    <property type="nucleotide sequence ID" value="NC_008260.1"/>
</dbReference>
<dbReference type="HOGENOM" id="CLU_000445_69_6_6"/>
<dbReference type="STRING" id="393595.ABO_0743"/>
<dbReference type="InterPro" id="IPR009057">
    <property type="entry name" value="Homeodomain-like_sf"/>
</dbReference>
<dbReference type="SUPFAM" id="SSF52172">
    <property type="entry name" value="CheY-like"/>
    <property type="match status" value="1"/>
</dbReference>
<dbReference type="eggNOG" id="COG4567">
    <property type="taxonomic scope" value="Bacteria"/>
</dbReference>
<dbReference type="PRINTS" id="PR01590">
    <property type="entry name" value="HTHFIS"/>
</dbReference>
<evidence type="ECO:0000256" key="1">
    <source>
        <dbReference type="ARBA" id="ARBA00022553"/>
    </source>
</evidence>